<name>A0ABP5HFK9_9ACTN</name>
<organism evidence="6 7">
    <name type="scientific">Aeromicrobium halocynthiae</name>
    <dbReference type="NCBI Taxonomy" id="560557"/>
    <lineage>
        <taxon>Bacteria</taxon>
        <taxon>Bacillati</taxon>
        <taxon>Actinomycetota</taxon>
        <taxon>Actinomycetes</taxon>
        <taxon>Propionibacteriales</taxon>
        <taxon>Nocardioidaceae</taxon>
        <taxon>Aeromicrobium</taxon>
    </lineage>
</organism>
<comment type="caution">
    <text evidence="6">The sequence shown here is derived from an EMBL/GenBank/DDBJ whole genome shotgun (WGS) entry which is preliminary data.</text>
</comment>
<evidence type="ECO:0000313" key="6">
    <source>
        <dbReference type="EMBL" id="GAA2071841.1"/>
    </source>
</evidence>
<dbReference type="InterPro" id="IPR029052">
    <property type="entry name" value="Metallo-depent_PP-like"/>
</dbReference>
<feature type="signal peptide" evidence="2">
    <location>
        <begin position="1"/>
        <end position="30"/>
    </location>
</feature>
<dbReference type="InterPro" id="IPR036907">
    <property type="entry name" value="5'-Nucleotdase_C_sf"/>
</dbReference>
<protein>
    <recommendedName>
        <fullName evidence="8">Bifunctional metallophosphatase/5'-nucleotidase</fullName>
    </recommendedName>
</protein>
<gene>
    <name evidence="6" type="ORF">GCM10009821_07260</name>
</gene>
<keyword evidence="2" id="KW-0547">Nucleotide-binding</keyword>
<dbReference type="RefSeq" id="WP_344324424.1">
    <property type="nucleotide sequence ID" value="NZ_BAAAPY010000001.1"/>
</dbReference>
<evidence type="ECO:0000259" key="3">
    <source>
        <dbReference type="Pfam" id="PF00149"/>
    </source>
</evidence>
<evidence type="ECO:0000259" key="5">
    <source>
        <dbReference type="Pfam" id="PF16640"/>
    </source>
</evidence>
<dbReference type="InterPro" id="IPR006179">
    <property type="entry name" value="5_nucleotidase/apyrase"/>
</dbReference>
<reference evidence="7" key="1">
    <citation type="journal article" date="2019" name="Int. J. Syst. Evol. Microbiol.">
        <title>The Global Catalogue of Microorganisms (GCM) 10K type strain sequencing project: providing services to taxonomists for standard genome sequencing and annotation.</title>
        <authorList>
            <consortium name="The Broad Institute Genomics Platform"/>
            <consortium name="The Broad Institute Genome Sequencing Center for Infectious Disease"/>
            <person name="Wu L."/>
            <person name="Ma J."/>
        </authorList>
    </citation>
    <scope>NUCLEOTIDE SEQUENCE [LARGE SCALE GENOMIC DNA]</scope>
    <source>
        <strain evidence="7">JCM 15749</strain>
    </source>
</reference>
<dbReference type="SUPFAM" id="SSF55816">
    <property type="entry name" value="5'-nucleotidase (syn. UDP-sugar hydrolase), C-terminal domain"/>
    <property type="match status" value="1"/>
</dbReference>
<keyword evidence="1 2" id="KW-0732">Signal</keyword>
<evidence type="ECO:0000256" key="2">
    <source>
        <dbReference type="RuleBase" id="RU362119"/>
    </source>
</evidence>
<dbReference type="Proteomes" id="UP001501480">
    <property type="component" value="Unassembled WGS sequence"/>
</dbReference>
<dbReference type="EMBL" id="BAAAPY010000001">
    <property type="protein sequence ID" value="GAA2071841.1"/>
    <property type="molecule type" value="Genomic_DNA"/>
</dbReference>
<accession>A0ABP5HFK9</accession>
<sequence length="741" mass="76500">MTAPSFMRRAAAALSLATAAALLTVSPASAAEPVDITVLGFNDFHGRIDANTVAFAGTIEERRAAAGEDSTLLLSNGDSIGGSLFASSVQQDQPTIDVLNALGLQASAVGNHEFDRGFADLTDRVIPASDFPILGANVRNADGSPALEAYEVVEVGDLTVGVIGAVTEETPSLVSPSGVADITFTDPVDAVNDAVAELEALPDAPDVIVAQYHEGGAGATLEAAVGASEAFRSIVEDTDPAVDAIFTGHTHQVYAFDAPVAGGGSRPVVQAGSFGENIAEVTLSIDPDSGDVAAHAAEIVPRTTTSPTDLVNAFPRVKEVKDVVDEAIALADEIGREPVGEITADITTAFANGARDDRASESTLGNLVAEATFDQVSRMPAGADLAVVNPGGLRADLLVEGDGGPGVVTLAEANAVLPFVNNLSSVTMTGASLKTVFEQQWQRDAAGAVPSRPYLQLGTSDNVRYTFDPTRPEGDRIMSLRVDGEPIDPSGSYRVAVPTFLAGGGDNFRAFTEGTAVDTGVLDFEAWSTYLRENQPLSPDFARHAVRVEGLQDTYEAGDTVSFELPNLDLTSLGSPSNTDVSLTLVQGDEETPLGTSPVAGGASSPELTLPGGVSGDAVLRVEATPSGTVADLPITIEAGDEVLAPARVQADALPATVRGLPVPVLVRVDGDQGRATGRIEVHSGETRLAAATVRGGVALVIVDSRRLGTGRQSLDVRYLGDETYAPSSTTVDVRVLGLFR</sequence>
<dbReference type="PANTHER" id="PTHR11575:SF24">
    <property type="entry name" value="5'-NUCLEOTIDASE"/>
    <property type="match status" value="1"/>
</dbReference>
<dbReference type="PANTHER" id="PTHR11575">
    <property type="entry name" value="5'-NUCLEOTIDASE-RELATED"/>
    <property type="match status" value="1"/>
</dbReference>
<feature type="chain" id="PRO_5044974304" description="Bifunctional metallophosphatase/5'-nucleotidase" evidence="2">
    <location>
        <begin position="31"/>
        <end position="741"/>
    </location>
</feature>
<dbReference type="SUPFAM" id="SSF56300">
    <property type="entry name" value="Metallo-dependent phosphatases"/>
    <property type="match status" value="1"/>
</dbReference>
<evidence type="ECO:0000256" key="1">
    <source>
        <dbReference type="ARBA" id="ARBA00022729"/>
    </source>
</evidence>
<dbReference type="Gene3D" id="3.60.21.10">
    <property type="match status" value="1"/>
</dbReference>
<dbReference type="Gene3D" id="3.90.780.10">
    <property type="entry name" value="5'-Nucleotidase, C-terminal domain"/>
    <property type="match status" value="1"/>
</dbReference>
<feature type="domain" description="Bacterial Ig-like" evidence="5">
    <location>
        <begin position="657"/>
        <end position="736"/>
    </location>
</feature>
<feature type="domain" description="5'-Nucleotidase C-terminal" evidence="4">
    <location>
        <begin position="340"/>
        <end position="513"/>
    </location>
</feature>
<evidence type="ECO:0000313" key="7">
    <source>
        <dbReference type="Proteomes" id="UP001501480"/>
    </source>
</evidence>
<dbReference type="Pfam" id="PF16640">
    <property type="entry name" value="Big_3_5"/>
    <property type="match status" value="1"/>
</dbReference>
<evidence type="ECO:0008006" key="8">
    <source>
        <dbReference type="Google" id="ProtNLM"/>
    </source>
</evidence>
<evidence type="ECO:0000259" key="4">
    <source>
        <dbReference type="Pfam" id="PF02872"/>
    </source>
</evidence>
<comment type="similarity">
    <text evidence="2">Belongs to the 5'-nucleotidase family.</text>
</comment>
<keyword evidence="7" id="KW-1185">Reference proteome</keyword>
<keyword evidence="2" id="KW-0378">Hydrolase</keyword>
<dbReference type="InterPro" id="IPR008334">
    <property type="entry name" value="5'-Nucleotdase_C"/>
</dbReference>
<dbReference type="InterPro" id="IPR032109">
    <property type="entry name" value="Big_3_5"/>
</dbReference>
<dbReference type="PRINTS" id="PR01607">
    <property type="entry name" value="APYRASEFAMLY"/>
</dbReference>
<feature type="domain" description="Calcineurin-like phosphoesterase" evidence="3">
    <location>
        <begin position="37"/>
        <end position="252"/>
    </location>
</feature>
<dbReference type="InterPro" id="IPR004843">
    <property type="entry name" value="Calcineurin-like_PHP"/>
</dbReference>
<proteinExistence type="inferred from homology"/>
<dbReference type="Pfam" id="PF00149">
    <property type="entry name" value="Metallophos"/>
    <property type="match status" value="1"/>
</dbReference>
<dbReference type="Pfam" id="PF02872">
    <property type="entry name" value="5_nucleotid_C"/>
    <property type="match status" value="1"/>
</dbReference>